<dbReference type="Pfam" id="PF22262">
    <property type="entry name" value="DUF6950"/>
    <property type="match status" value="1"/>
</dbReference>
<comment type="caution">
    <text evidence="2">The sequence shown here is derived from an EMBL/GenBank/DDBJ whole genome shotgun (WGS) entry which is preliminary data.</text>
</comment>
<dbReference type="InterPro" id="IPR053802">
    <property type="entry name" value="DUF6950"/>
</dbReference>
<dbReference type="RefSeq" id="WP_008489974.1">
    <property type="nucleotide sequence ID" value="NZ_AMRG01000022.1"/>
</dbReference>
<sequence length="134" mass="15157">MRLKNWPTNLIKLLQQRRDQPFEWGVNDCCLFAADAYQAIHGIDLADEFRGHYSTKIGAYRALKRHGYNDVADVLGTKLGQPKAAVMPERGDLLLVDNHGHQTAGVYCNGAWVVGEFRLLQVPFSWVQTAWSTK</sequence>
<reference evidence="2 3" key="1">
    <citation type="journal article" date="2012" name="J. Bacteriol.">
        <title>Genome Sequence of Idiomarina xiamenensis Type Strain 10-D-4.</title>
        <authorList>
            <person name="Lai Q."/>
            <person name="Wang L."/>
            <person name="Wang W."/>
            <person name="Shao Z."/>
        </authorList>
    </citation>
    <scope>NUCLEOTIDE SEQUENCE [LARGE SCALE GENOMIC DNA]</scope>
    <source>
        <strain evidence="2 3">10-D-4</strain>
    </source>
</reference>
<evidence type="ECO:0000313" key="3">
    <source>
        <dbReference type="Proteomes" id="UP000014115"/>
    </source>
</evidence>
<proteinExistence type="predicted"/>
<dbReference type="eggNOG" id="ENOG5032Y13">
    <property type="taxonomic scope" value="Bacteria"/>
</dbReference>
<accession>K2K9R9</accession>
<name>K2K9R9_9GAMM</name>
<gene>
    <name evidence="2" type="ORF">A10D4_12754</name>
</gene>
<protein>
    <recommendedName>
        <fullName evidence="1">DUF6950 domain-containing protein</fullName>
    </recommendedName>
</protein>
<dbReference type="Proteomes" id="UP000014115">
    <property type="component" value="Unassembled WGS sequence"/>
</dbReference>
<dbReference type="AlphaFoldDB" id="K2K9R9"/>
<dbReference type="EMBL" id="AMRG01000022">
    <property type="protein sequence ID" value="EKE79729.1"/>
    <property type="molecule type" value="Genomic_DNA"/>
</dbReference>
<dbReference type="OrthoDB" id="6586924at2"/>
<dbReference type="STRING" id="740709.A10D4_12754"/>
<organism evidence="2 3">
    <name type="scientific">Idiomarina xiamenensis 10-D-4</name>
    <dbReference type="NCBI Taxonomy" id="740709"/>
    <lineage>
        <taxon>Bacteria</taxon>
        <taxon>Pseudomonadati</taxon>
        <taxon>Pseudomonadota</taxon>
        <taxon>Gammaproteobacteria</taxon>
        <taxon>Alteromonadales</taxon>
        <taxon>Idiomarinaceae</taxon>
        <taxon>Idiomarina</taxon>
    </lineage>
</organism>
<evidence type="ECO:0000259" key="1">
    <source>
        <dbReference type="Pfam" id="PF22262"/>
    </source>
</evidence>
<keyword evidence="3" id="KW-1185">Reference proteome</keyword>
<feature type="domain" description="DUF6950" evidence="1">
    <location>
        <begin position="1"/>
        <end position="132"/>
    </location>
</feature>
<evidence type="ECO:0000313" key="2">
    <source>
        <dbReference type="EMBL" id="EKE79729.1"/>
    </source>
</evidence>
<dbReference type="PATRIC" id="fig|740709.3.peg.2573"/>